<proteinExistence type="predicted"/>
<accession>A0A6G0X366</accession>
<dbReference type="EMBL" id="VJMJ01000115">
    <property type="protein sequence ID" value="KAF0734358.1"/>
    <property type="molecule type" value="Genomic_DNA"/>
</dbReference>
<dbReference type="AlphaFoldDB" id="A0A6G0X366"/>
<evidence type="ECO:0000313" key="3">
    <source>
        <dbReference type="Proteomes" id="UP000481153"/>
    </source>
</evidence>
<keyword evidence="3" id="KW-1185">Reference proteome</keyword>
<dbReference type="Proteomes" id="UP000481153">
    <property type="component" value="Unassembled WGS sequence"/>
</dbReference>
<sequence length="93" mass="10587">MNNIRRSSCLCRPRVQSFNTIDRPVRFDLTVGSKLTESWYLAPLILSVVSAFQDNRVDFKKASQLEPKDSSNNGEYADDDLDMKTRSQVIPCS</sequence>
<reference evidence="2 3" key="1">
    <citation type="submission" date="2019-07" db="EMBL/GenBank/DDBJ databases">
        <title>Genomics analysis of Aphanomyces spp. identifies a new class of oomycete effector associated with host adaptation.</title>
        <authorList>
            <person name="Gaulin E."/>
        </authorList>
    </citation>
    <scope>NUCLEOTIDE SEQUENCE [LARGE SCALE GENOMIC DNA]</scope>
    <source>
        <strain evidence="2 3">ATCC 201684</strain>
    </source>
</reference>
<comment type="caution">
    <text evidence="2">The sequence shown here is derived from an EMBL/GenBank/DDBJ whole genome shotgun (WGS) entry which is preliminary data.</text>
</comment>
<gene>
    <name evidence="2" type="ORF">Ae201684_008959</name>
</gene>
<evidence type="ECO:0000256" key="1">
    <source>
        <dbReference type="SAM" id="MobiDB-lite"/>
    </source>
</evidence>
<evidence type="ECO:0000313" key="2">
    <source>
        <dbReference type="EMBL" id="KAF0734358.1"/>
    </source>
</evidence>
<feature type="region of interest" description="Disordered" evidence="1">
    <location>
        <begin position="63"/>
        <end position="93"/>
    </location>
</feature>
<name>A0A6G0X366_9STRA</name>
<organism evidence="2 3">
    <name type="scientific">Aphanomyces euteiches</name>
    <dbReference type="NCBI Taxonomy" id="100861"/>
    <lineage>
        <taxon>Eukaryota</taxon>
        <taxon>Sar</taxon>
        <taxon>Stramenopiles</taxon>
        <taxon>Oomycota</taxon>
        <taxon>Saprolegniomycetes</taxon>
        <taxon>Saprolegniales</taxon>
        <taxon>Verrucalvaceae</taxon>
        <taxon>Aphanomyces</taxon>
    </lineage>
</organism>
<protein>
    <submittedName>
        <fullName evidence="2">Uncharacterized protein</fullName>
    </submittedName>
</protein>